<dbReference type="AlphaFoldDB" id="A0A3B0RXU0"/>
<protein>
    <recommendedName>
        <fullName evidence="3">Capsule biosynthesis protein</fullName>
    </recommendedName>
</protein>
<evidence type="ECO:0000256" key="1">
    <source>
        <dbReference type="SAM" id="Phobius"/>
    </source>
</evidence>
<organism evidence="2">
    <name type="scientific">hydrothermal vent metagenome</name>
    <dbReference type="NCBI Taxonomy" id="652676"/>
    <lineage>
        <taxon>unclassified sequences</taxon>
        <taxon>metagenomes</taxon>
        <taxon>ecological metagenomes</taxon>
    </lineage>
</organism>
<name>A0A3B0RXU0_9ZZZZ</name>
<proteinExistence type="predicted"/>
<reference evidence="2" key="1">
    <citation type="submission" date="2018-06" db="EMBL/GenBank/DDBJ databases">
        <authorList>
            <person name="Zhirakovskaya E."/>
        </authorList>
    </citation>
    <scope>NUCLEOTIDE SEQUENCE</scope>
</reference>
<gene>
    <name evidence="2" type="ORF">MNBD_ALPHA05-1467</name>
</gene>
<dbReference type="Pfam" id="PF19883">
    <property type="entry name" value="DUF6356"/>
    <property type="match status" value="1"/>
</dbReference>
<evidence type="ECO:0008006" key="3">
    <source>
        <dbReference type="Google" id="ProtNLM"/>
    </source>
</evidence>
<accession>A0A3B0RXU0</accession>
<feature type="transmembrane region" description="Helical" evidence="1">
    <location>
        <begin position="27"/>
        <end position="48"/>
    </location>
</feature>
<dbReference type="InterPro" id="IPR045936">
    <property type="entry name" value="DUF6356"/>
</dbReference>
<dbReference type="EMBL" id="UOEH01000178">
    <property type="protein sequence ID" value="VAV95881.1"/>
    <property type="molecule type" value="Genomic_DNA"/>
</dbReference>
<sequence>MIKRAFTEHPASVGESYFQHMGMAFSFGAKMISAGLACALHGLFPFWFVRTGSQCITNLHDGMVAHRDHRECAEAGEEMPALARDKTEMSAAQ</sequence>
<evidence type="ECO:0000313" key="2">
    <source>
        <dbReference type="EMBL" id="VAV95881.1"/>
    </source>
</evidence>
<keyword evidence="1" id="KW-0472">Membrane</keyword>
<keyword evidence="1" id="KW-0812">Transmembrane</keyword>
<keyword evidence="1" id="KW-1133">Transmembrane helix</keyword>